<evidence type="ECO:0000256" key="1">
    <source>
        <dbReference type="SAM" id="MobiDB-lite"/>
    </source>
</evidence>
<accession>A0A7D9LKR6</accession>
<evidence type="ECO:0000313" key="3">
    <source>
        <dbReference type="EMBL" id="CAB4034623.1"/>
    </source>
</evidence>
<dbReference type="InterPro" id="IPR057560">
    <property type="entry name" value="Znf_SCAND3"/>
</dbReference>
<dbReference type="AlphaFoldDB" id="A0A7D9LKR6"/>
<dbReference type="Proteomes" id="UP001152795">
    <property type="component" value="Unassembled WGS sequence"/>
</dbReference>
<protein>
    <recommendedName>
        <fullName evidence="2">SCAN domain-containing protein</fullName>
    </recommendedName>
</protein>
<feature type="region of interest" description="Disordered" evidence="1">
    <location>
        <begin position="1007"/>
        <end position="1026"/>
    </location>
</feature>
<feature type="region of interest" description="Disordered" evidence="1">
    <location>
        <begin position="223"/>
        <end position="250"/>
    </location>
</feature>
<comment type="caution">
    <text evidence="3">The sequence shown here is derived from an EMBL/GenBank/DDBJ whole genome shotgun (WGS) entry which is preliminary data.</text>
</comment>
<name>A0A7D9LKR6_PARCT</name>
<proteinExistence type="predicted"/>
<evidence type="ECO:0000313" key="4">
    <source>
        <dbReference type="Proteomes" id="UP001152795"/>
    </source>
</evidence>
<feature type="region of interest" description="Disordered" evidence="1">
    <location>
        <begin position="182"/>
        <end position="205"/>
    </location>
</feature>
<feature type="domain" description="SCAN" evidence="2">
    <location>
        <begin position="23"/>
        <end position="61"/>
    </location>
</feature>
<evidence type="ECO:0000259" key="2">
    <source>
        <dbReference type="Pfam" id="PF23663"/>
    </source>
</evidence>
<dbReference type="Pfam" id="PF23663">
    <property type="entry name" value="Znf_SCAND3"/>
    <property type="match status" value="1"/>
</dbReference>
<feature type="compositionally biased region" description="Polar residues" evidence="1">
    <location>
        <begin position="184"/>
        <end position="194"/>
    </location>
</feature>
<keyword evidence="4" id="KW-1185">Reference proteome</keyword>
<sequence length="1026" mass="115750">MEKDKVVDESNVCHVCNGDVGQAHSCLTCHRFIHIFCGTQQDEEGYGQKAICKDCSDVQIVNKPVEKTTCTTKETPKAKRPWDWKQCGLSQQKSSSQIPEKVRKTSSTEKGVQQKFVCIDCLEQSLQGKTDERFAQICRLDNTSIKRHISRWHCPPKSESCRFVPSNSIQVQVLRRKYDKPKIIQSSSNTNKQAPRQAPQPLLTESGEIESLCDVETRQLNDKKGQDISELQQSKDEGDDSDSIGSSSASTTVKMQSTLLQFGTCQSDNDRTPVTLEKVMEAIQNLNIKVDDIAKKHSSLAHLACEDSDTSKAIRRLKSAENIIQIAEATNLLEWFYDEDEETGILRCLPCFQLYMASRPNLANLTPLRAQRLLSSSSSGTFATGILLKKETTRLLIQGHNSRWYTQKNSCLEHLCLIGTGSNIHKKAMDEYKRNLQIEQRRSTAAMNIFRSVIADLKLGAAAQHVETLISLLASCSVNVGCIRHCRKNVKDILYCLEKTVNGRILKWLSTPLPSTMIPPHYWATIDKSTPSRTTNQATLIVARDENGIPNPIPVAAPPVYSEFDVASYEKMAEMLLKVIQDNFSTDLQARLCAVSADGPYQANGFRGKPLEKLGIEDNELALPVIWDAAHILNLAVLDVKDSNTDSGQHFRRFVKRCNVFNTILANGKGFAFLQLTDSSARRPVSYACQRFASSSYEQWEKIEKSFASYWQAFDLLYPNRREDEEYQYMIAGSDFIMDLLAFLDTMKPVVDSMLRVQSLDTPVWKLKLWWPSIKALMAKASNEYPVSLPKLNKVMGSLKAGCTYNAVTLLPGWLITNVEGCGGNKTYTWSLRDDEDIENDHVQFAKDLMTAVENRVLSVTSSAFLSVLEVFDAQSLVNLQCGRMVEQEIEFQIPAGEYDNYGLQQCKEVMKIISQMQHIKESGMDFDPRLANRFMRCLKETVLAGVWKGLCPEWFVDDKNRPVQQPSDAVLKEFKIHLLMRCLRWFSATEKETKFAYTNRTCTSHSTLTKKSTPSQNHQLASSLT</sequence>
<dbReference type="EMBL" id="CACRXK020020279">
    <property type="protein sequence ID" value="CAB4034623.1"/>
    <property type="molecule type" value="Genomic_DNA"/>
</dbReference>
<gene>
    <name evidence="3" type="ORF">PACLA_8A002871</name>
</gene>
<organism evidence="3 4">
    <name type="scientific">Paramuricea clavata</name>
    <name type="common">Red gorgonian</name>
    <name type="synonym">Violescent sea-whip</name>
    <dbReference type="NCBI Taxonomy" id="317549"/>
    <lineage>
        <taxon>Eukaryota</taxon>
        <taxon>Metazoa</taxon>
        <taxon>Cnidaria</taxon>
        <taxon>Anthozoa</taxon>
        <taxon>Octocorallia</taxon>
        <taxon>Malacalcyonacea</taxon>
        <taxon>Plexauridae</taxon>
        <taxon>Paramuricea</taxon>
    </lineage>
</organism>
<reference evidence="3" key="1">
    <citation type="submission" date="2020-04" db="EMBL/GenBank/DDBJ databases">
        <authorList>
            <person name="Alioto T."/>
            <person name="Alioto T."/>
            <person name="Gomez Garrido J."/>
        </authorList>
    </citation>
    <scope>NUCLEOTIDE SEQUENCE</scope>
    <source>
        <strain evidence="3">A484AB</strain>
    </source>
</reference>